<dbReference type="InterPro" id="IPR013154">
    <property type="entry name" value="ADH-like_N"/>
</dbReference>
<evidence type="ECO:0000259" key="3">
    <source>
        <dbReference type="SMART" id="SM00829"/>
    </source>
</evidence>
<dbReference type="SMART" id="SM00829">
    <property type="entry name" value="PKS_ER"/>
    <property type="match status" value="1"/>
</dbReference>
<reference evidence="4 5" key="1">
    <citation type="submission" date="2018-05" db="EMBL/GenBank/DDBJ databases">
        <title>Draft genome sequence of Streptococcus panodentis CCUG 70867T.</title>
        <authorList>
            <person name="Salva-Serra F."/>
            <person name="Mendez V."/>
            <person name="Jaen-Luchoro D."/>
            <person name="Gonzales-Siles L."/>
            <person name="Karlsson R."/>
            <person name="Engstrom-Jakobsson H."/>
            <person name="Busquets A."/>
            <person name="Gomila M."/>
            <person name="Pineiro-Iglesias B."/>
            <person name="Bennasar-Figueras A."/>
            <person name="Seeger M."/>
            <person name="Moore E."/>
        </authorList>
    </citation>
    <scope>NUCLEOTIDE SEQUENCE [LARGE SCALE GENOMIC DNA]</scope>
    <source>
        <strain evidence="4 5">CCUG 70867</strain>
    </source>
</reference>
<dbReference type="RefSeq" id="WP_209551594.1">
    <property type="nucleotide sequence ID" value="NZ_QFAY01000018.1"/>
</dbReference>
<evidence type="ECO:0000313" key="5">
    <source>
        <dbReference type="Proteomes" id="UP001519349"/>
    </source>
</evidence>
<organism evidence="4 5">
    <name type="scientific">Streptococcus panodentis</name>
    <dbReference type="NCBI Taxonomy" id="1581472"/>
    <lineage>
        <taxon>Bacteria</taxon>
        <taxon>Bacillati</taxon>
        <taxon>Bacillota</taxon>
        <taxon>Bacilli</taxon>
        <taxon>Lactobacillales</taxon>
        <taxon>Streptococcaceae</taxon>
        <taxon>Streptococcus</taxon>
    </lineage>
</organism>
<comment type="caution">
    <text evidence="4">The sequence shown here is derived from an EMBL/GenBank/DDBJ whole genome shotgun (WGS) entry which is preliminary data.</text>
</comment>
<dbReference type="SUPFAM" id="SSF50129">
    <property type="entry name" value="GroES-like"/>
    <property type="match status" value="1"/>
</dbReference>
<dbReference type="InterPro" id="IPR036291">
    <property type="entry name" value="NAD(P)-bd_dom_sf"/>
</dbReference>
<dbReference type="Pfam" id="PF08240">
    <property type="entry name" value="ADH_N"/>
    <property type="match status" value="1"/>
</dbReference>
<dbReference type="InterPro" id="IPR020843">
    <property type="entry name" value="ER"/>
</dbReference>
<name>A0ABS5AXZ9_9STRE</name>
<dbReference type="Gene3D" id="3.40.50.720">
    <property type="entry name" value="NAD(P)-binding Rossmann-like Domain"/>
    <property type="match status" value="1"/>
</dbReference>
<keyword evidence="5" id="KW-1185">Reference proteome</keyword>
<keyword evidence="1" id="KW-0521">NADP</keyword>
<dbReference type="Proteomes" id="UP001519349">
    <property type="component" value="Unassembled WGS sequence"/>
</dbReference>
<evidence type="ECO:0000256" key="1">
    <source>
        <dbReference type="ARBA" id="ARBA00022857"/>
    </source>
</evidence>
<dbReference type="EMBL" id="QFAY01000018">
    <property type="protein sequence ID" value="MBP2621457.1"/>
    <property type="molecule type" value="Genomic_DNA"/>
</dbReference>
<gene>
    <name evidence="4" type="ORF">DHL47_09030</name>
</gene>
<dbReference type="PANTHER" id="PTHR48106">
    <property type="entry name" value="QUINONE OXIDOREDUCTASE PIG3-RELATED"/>
    <property type="match status" value="1"/>
</dbReference>
<dbReference type="PANTHER" id="PTHR48106:SF13">
    <property type="entry name" value="QUINONE OXIDOREDUCTASE-RELATED"/>
    <property type="match status" value="1"/>
</dbReference>
<feature type="domain" description="Enoyl reductase (ER)" evidence="3">
    <location>
        <begin position="11"/>
        <end position="317"/>
    </location>
</feature>
<sequence>MKALQITDYRGPETMLYQETERPTVQETEVLIKVDYSGVGLIDIIFSRGFGALPLPATPGLEVAGTVVDIGKEVRNFQLGDRVAGLTINTLKGFSELVSLPEDYVVKIPENLGIDKATAALTNTATALVLLKEIVRLPIGANVLVYGATGGLGAQVGQAAKLLGAKKVVAAVSNETKCQNALELGYDAAYLREECFISSEEKFDLIVDPVGGVQRKDNLGKLNPYGTLAIVGNASQEERADINPDICWLNNLNLTGFNFGGYCSHHIQKVNGYLIWALELVANNQIKLPKLYKAPIDNAVQSLLDLEEGKINGKLLLKHP</sequence>
<accession>A0ABS5AXZ9</accession>
<keyword evidence="2" id="KW-0560">Oxidoreductase</keyword>
<dbReference type="Pfam" id="PF00107">
    <property type="entry name" value="ADH_zinc_N"/>
    <property type="match status" value="1"/>
</dbReference>
<dbReference type="Gene3D" id="3.90.180.10">
    <property type="entry name" value="Medium-chain alcohol dehydrogenases, catalytic domain"/>
    <property type="match status" value="1"/>
</dbReference>
<evidence type="ECO:0000256" key="2">
    <source>
        <dbReference type="ARBA" id="ARBA00023002"/>
    </source>
</evidence>
<proteinExistence type="predicted"/>
<evidence type="ECO:0000313" key="4">
    <source>
        <dbReference type="EMBL" id="MBP2621457.1"/>
    </source>
</evidence>
<dbReference type="InterPro" id="IPR013149">
    <property type="entry name" value="ADH-like_C"/>
</dbReference>
<dbReference type="SUPFAM" id="SSF51735">
    <property type="entry name" value="NAD(P)-binding Rossmann-fold domains"/>
    <property type="match status" value="1"/>
</dbReference>
<protein>
    <submittedName>
        <fullName evidence="4">Oxidoreductase</fullName>
    </submittedName>
</protein>
<dbReference type="InterPro" id="IPR011032">
    <property type="entry name" value="GroES-like_sf"/>
</dbReference>